<organism evidence="2 3">
    <name type="scientific">Oceanobacillus piezotolerans</name>
    <dbReference type="NCBI Taxonomy" id="2448030"/>
    <lineage>
        <taxon>Bacteria</taxon>
        <taxon>Bacillati</taxon>
        <taxon>Bacillota</taxon>
        <taxon>Bacilli</taxon>
        <taxon>Bacillales</taxon>
        <taxon>Bacillaceae</taxon>
        <taxon>Oceanobacillus</taxon>
    </lineage>
</organism>
<keyword evidence="3" id="KW-1185">Reference proteome</keyword>
<evidence type="ECO:0000256" key="1">
    <source>
        <dbReference type="SAM" id="MobiDB-lite"/>
    </source>
</evidence>
<evidence type="ECO:0000313" key="3">
    <source>
        <dbReference type="Proteomes" id="UP000270219"/>
    </source>
</evidence>
<gene>
    <name evidence="2" type="ORF">D8M04_07935</name>
</gene>
<sequence>MYDFHYQEPEPEPEPEPESVSEPSSTIDTSGPDKDCSDFSTRAEAQAFMDASRPSDPLID</sequence>
<protein>
    <submittedName>
        <fullName evidence="2">Uncharacterized protein</fullName>
    </submittedName>
</protein>
<dbReference type="Proteomes" id="UP000270219">
    <property type="component" value="Unassembled WGS sequence"/>
</dbReference>
<dbReference type="EMBL" id="RCHR01000002">
    <property type="protein sequence ID" value="RLL47105.1"/>
    <property type="molecule type" value="Genomic_DNA"/>
</dbReference>
<reference evidence="2 3" key="1">
    <citation type="submission" date="2018-10" db="EMBL/GenBank/DDBJ databases">
        <title>Oceanobacillus sp. YLB-02 draft genome.</title>
        <authorList>
            <person name="Yu L."/>
        </authorList>
    </citation>
    <scope>NUCLEOTIDE SEQUENCE [LARGE SCALE GENOMIC DNA]</scope>
    <source>
        <strain evidence="2 3">YLB-02</strain>
    </source>
</reference>
<accession>A0A498D8Q5</accession>
<name>A0A498D8Q5_9BACI</name>
<feature type="compositionally biased region" description="Acidic residues" evidence="1">
    <location>
        <begin position="9"/>
        <end position="19"/>
    </location>
</feature>
<evidence type="ECO:0000313" key="2">
    <source>
        <dbReference type="EMBL" id="RLL47105.1"/>
    </source>
</evidence>
<comment type="caution">
    <text evidence="2">The sequence shown here is derived from an EMBL/GenBank/DDBJ whole genome shotgun (WGS) entry which is preliminary data.</text>
</comment>
<dbReference type="AlphaFoldDB" id="A0A498D8Q5"/>
<proteinExistence type="predicted"/>
<feature type="region of interest" description="Disordered" evidence="1">
    <location>
        <begin position="1"/>
        <end position="38"/>
    </location>
</feature>